<comment type="caution">
    <text evidence="4">The sequence shown here is derived from an EMBL/GenBank/DDBJ whole genome shotgun (WGS) entry which is preliminary data.</text>
</comment>
<dbReference type="PIRSF" id="PIRSF031924">
    <property type="entry name" value="Pi-irrepressible_AP"/>
    <property type="match status" value="1"/>
</dbReference>
<evidence type="ECO:0000256" key="2">
    <source>
        <dbReference type="ARBA" id="ARBA00022723"/>
    </source>
</evidence>
<dbReference type="PANTHER" id="PTHR10151">
    <property type="entry name" value="ECTONUCLEOTIDE PYROPHOSPHATASE/PHOSPHODIESTERASE"/>
    <property type="match status" value="1"/>
</dbReference>
<dbReference type="PATRIC" id="fig|45065.4.peg.898"/>
<dbReference type="Proteomes" id="UP000054785">
    <property type="component" value="Unassembled WGS sequence"/>
</dbReference>
<name>A0A0W0U0W7_9GAMM</name>
<dbReference type="Gene3D" id="3.40.720.10">
    <property type="entry name" value="Alkaline Phosphatase, subunit A"/>
    <property type="match status" value="1"/>
</dbReference>
<evidence type="ECO:0000313" key="5">
    <source>
        <dbReference type="Proteomes" id="UP000054785"/>
    </source>
</evidence>
<keyword evidence="2" id="KW-0479">Metal-binding</keyword>
<dbReference type="STRING" id="45065.Lgee_0837"/>
<sequence length="541" mass="59238">MRRTGFIALLLGLNAGLAAGATEAPHLIVQIVVDQLRGDLLQRYQKEFSPEGFGYLLSHGVNFQNAAHPHANTTTCAGHTTIATGSYPAFHGIVANDWYDTRLKREVNCVEDTASPLLQSARTKGDTPGRSPAHILTSTTSDEIVLANRGRAFGVAFKDRSAIALGGHAGKAFWFDRDNGGLVTSTHYYQSYPEWANTWNAGYQPQAKTWTLLMEKSRYRNADEPAGTPVDAAFGTGFPHQTGNPQEPGFLKRFGTTPFADELTADMAKTLLVAEKLGKTPGKTDYLGISFSATDAIGHQFGPNSLESEDNLLHLDKTLAQFLATLDREVGLQNTLIILSADHGVSNSPDYLRRHGMNVRNPLDEEAIADEVRKTLQARFQLKPEALQAVSLPYVYLDHDLLRSQGLDAQKVSRTLARALEKSAKVDAFRVYPLLLPAATDWLSKKVERMGFPERSGDLYVVPHPLQLPEGHNPDTHGTPWRYDSYVPLLFVHPSLPVKRVSRQVYTTDIAPTLSALLGITPPSGSVGTPLAEVTAGFMHH</sequence>
<dbReference type="CDD" id="cd16016">
    <property type="entry name" value="AP-SPAP"/>
    <property type="match status" value="1"/>
</dbReference>
<dbReference type="InterPro" id="IPR026263">
    <property type="entry name" value="Alkaline_phosphatase_prok"/>
</dbReference>
<reference evidence="4 5" key="1">
    <citation type="submission" date="2015-11" db="EMBL/GenBank/DDBJ databases">
        <title>Genomic analysis of 38 Legionella species identifies large and diverse effector repertoires.</title>
        <authorList>
            <person name="Burstein D."/>
            <person name="Amaro F."/>
            <person name="Zusman T."/>
            <person name="Lifshitz Z."/>
            <person name="Cohen O."/>
            <person name="Gilbert J.A."/>
            <person name="Pupko T."/>
            <person name="Shuman H.A."/>
            <person name="Segal G."/>
        </authorList>
    </citation>
    <scope>NUCLEOTIDE SEQUENCE [LARGE SCALE GENOMIC DNA]</scope>
    <source>
        <strain evidence="4 5">ATCC 49504</strain>
    </source>
</reference>
<dbReference type="InterPro" id="IPR017850">
    <property type="entry name" value="Alkaline_phosphatase_core_sf"/>
</dbReference>
<dbReference type="PANTHER" id="PTHR10151:SF120">
    <property type="entry name" value="BIS(5'-ADENOSYL)-TRIPHOSPHATASE"/>
    <property type="match status" value="1"/>
</dbReference>
<keyword evidence="3" id="KW-0732">Signal</keyword>
<dbReference type="RefSeq" id="WP_028386629.1">
    <property type="nucleotide sequence ID" value="NZ_CAAAHN010000021.1"/>
</dbReference>
<accession>A0A0W0U0W7</accession>
<keyword evidence="5" id="KW-1185">Reference proteome</keyword>
<evidence type="ECO:0000313" key="4">
    <source>
        <dbReference type="EMBL" id="KTD01568.1"/>
    </source>
</evidence>
<dbReference type="Gene3D" id="3.30.1360.150">
    <property type="match status" value="1"/>
</dbReference>
<dbReference type="OrthoDB" id="9766127at2"/>
<dbReference type="GO" id="GO:0046872">
    <property type="term" value="F:metal ion binding"/>
    <property type="evidence" value="ECO:0007669"/>
    <property type="project" value="UniProtKB-KW"/>
</dbReference>
<evidence type="ECO:0000256" key="1">
    <source>
        <dbReference type="ARBA" id="ARBA00022553"/>
    </source>
</evidence>
<dbReference type="Pfam" id="PF01663">
    <property type="entry name" value="Phosphodiest"/>
    <property type="match status" value="1"/>
</dbReference>
<keyword evidence="1" id="KW-0597">Phosphoprotein</keyword>
<dbReference type="AlphaFoldDB" id="A0A0W0U0W7"/>
<organism evidence="4 5">
    <name type="scientific">Legionella geestiana</name>
    <dbReference type="NCBI Taxonomy" id="45065"/>
    <lineage>
        <taxon>Bacteria</taxon>
        <taxon>Pseudomonadati</taxon>
        <taxon>Pseudomonadota</taxon>
        <taxon>Gammaproteobacteria</taxon>
        <taxon>Legionellales</taxon>
        <taxon>Legionellaceae</taxon>
        <taxon>Legionella</taxon>
    </lineage>
</organism>
<dbReference type="GO" id="GO:0004035">
    <property type="term" value="F:alkaline phosphatase activity"/>
    <property type="evidence" value="ECO:0007669"/>
    <property type="project" value="InterPro"/>
</dbReference>
<dbReference type="EMBL" id="LNYC01000027">
    <property type="protein sequence ID" value="KTD01568.1"/>
    <property type="molecule type" value="Genomic_DNA"/>
</dbReference>
<protein>
    <submittedName>
        <fullName evidence="4">Alkaline phosphatase</fullName>
    </submittedName>
</protein>
<gene>
    <name evidence="4" type="ORF">Lgee_0837</name>
</gene>
<proteinExistence type="predicted"/>
<evidence type="ECO:0000256" key="3">
    <source>
        <dbReference type="ARBA" id="ARBA00022729"/>
    </source>
</evidence>
<dbReference type="SUPFAM" id="SSF53649">
    <property type="entry name" value="Alkaline phosphatase-like"/>
    <property type="match status" value="1"/>
</dbReference>
<dbReference type="InterPro" id="IPR002591">
    <property type="entry name" value="Phosphodiest/P_Trfase"/>
</dbReference>